<keyword evidence="4" id="KW-0670">Pyruvate</keyword>
<comment type="caution">
    <text evidence="4">The sequence shown here is derived from an EMBL/GenBank/DDBJ whole genome shotgun (WGS) entry which is preliminary data.</text>
</comment>
<reference evidence="4 5" key="1">
    <citation type="submission" date="2019-03" db="EMBL/GenBank/DDBJ databases">
        <title>Genomic Encyclopedia of Type Strains, Phase IV (KMG-IV): sequencing the most valuable type-strain genomes for metagenomic binning, comparative biology and taxonomic classification.</title>
        <authorList>
            <person name="Goeker M."/>
        </authorList>
    </citation>
    <scope>NUCLEOTIDE SEQUENCE [LARGE SCALE GENOMIC DNA]</scope>
    <source>
        <strain evidence="4 5">DSM 12121</strain>
    </source>
</reference>
<dbReference type="Gene3D" id="3.40.250.10">
    <property type="entry name" value="Rhodanese-like domain"/>
    <property type="match status" value="2"/>
</dbReference>
<dbReference type="FunFam" id="3.40.250.10:FF:000035">
    <property type="entry name" value="Thiosulfate sulfurtransferase"/>
    <property type="match status" value="1"/>
</dbReference>
<dbReference type="InterPro" id="IPR001763">
    <property type="entry name" value="Rhodanese-like_dom"/>
</dbReference>
<dbReference type="SMART" id="SM00450">
    <property type="entry name" value="RHOD"/>
    <property type="match status" value="2"/>
</dbReference>
<keyword evidence="5" id="KW-1185">Reference proteome</keyword>
<protein>
    <submittedName>
        <fullName evidence="4">Thiosulfate/3-mercaptopyruvate sulfurtransferase</fullName>
    </submittedName>
</protein>
<evidence type="ECO:0000256" key="2">
    <source>
        <dbReference type="ARBA" id="ARBA00022737"/>
    </source>
</evidence>
<dbReference type="GO" id="GO:0004792">
    <property type="term" value="F:thiosulfate-cyanide sulfurtransferase activity"/>
    <property type="evidence" value="ECO:0007669"/>
    <property type="project" value="InterPro"/>
</dbReference>
<evidence type="ECO:0000313" key="5">
    <source>
        <dbReference type="Proteomes" id="UP000295129"/>
    </source>
</evidence>
<dbReference type="PROSITE" id="PS00380">
    <property type="entry name" value="RHODANESE_1"/>
    <property type="match status" value="1"/>
</dbReference>
<dbReference type="CDD" id="cd01449">
    <property type="entry name" value="TST_Repeat_2"/>
    <property type="match status" value="1"/>
</dbReference>
<dbReference type="InterPro" id="IPR001307">
    <property type="entry name" value="Thiosulphate_STrfase_CS"/>
</dbReference>
<organism evidence="4 5">
    <name type="scientific">Azoarcus indigens</name>
    <dbReference type="NCBI Taxonomy" id="29545"/>
    <lineage>
        <taxon>Bacteria</taxon>
        <taxon>Pseudomonadati</taxon>
        <taxon>Pseudomonadota</taxon>
        <taxon>Betaproteobacteria</taxon>
        <taxon>Rhodocyclales</taxon>
        <taxon>Zoogloeaceae</taxon>
        <taxon>Azoarcus</taxon>
    </lineage>
</organism>
<dbReference type="EMBL" id="SNVV01000010">
    <property type="protein sequence ID" value="TDN49931.1"/>
    <property type="molecule type" value="Genomic_DNA"/>
</dbReference>
<evidence type="ECO:0000313" key="4">
    <source>
        <dbReference type="EMBL" id="TDN49931.1"/>
    </source>
</evidence>
<proteinExistence type="predicted"/>
<accession>A0A4R6DXB9</accession>
<dbReference type="PANTHER" id="PTHR11364">
    <property type="entry name" value="THIOSULFATE SULFERTANSFERASE"/>
    <property type="match status" value="1"/>
</dbReference>
<name>A0A4R6DXB9_9RHOO</name>
<dbReference type="PANTHER" id="PTHR11364:SF27">
    <property type="entry name" value="SULFURTRANSFERASE"/>
    <property type="match status" value="1"/>
</dbReference>
<dbReference type="PROSITE" id="PS50206">
    <property type="entry name" value="RHODANESE_3"/>
    <property type="match status" value="2"/>
</dbReference>
<evidence type="ECO:0000259" key="3">
    <source>
        <dbReference type="PROSITE" id="PS50206"/>
    </source>
</evidence>
<dbReference type="CDD" id="cd01448">
    <property type="entry name" value="TST_Repeat_1"/>
    <property type="match status" value="1"/>
</dbReference>
<dbReference type="AlphaFoldDB" id="A0A4R6DXB9"/>
<dbReference type="SUPFAM" id="SSF52821">
    <property type="entry name" value="Rhodanese/Cell cycle control phosphatase"/>
    <property type="match status" value="2"/>
</dbReference>
<feature type="domain" description="Rhodanese" evidence="3">
    <location>
        <begin position="19"/>
        <end position="138"/>
    </location>
</feature>
<dbReference type="InterPro" id="IPR036873">
    <property type="entry name" value="Rhodanese-like_dom_sf"/>
</dbReference>
<dbReference type="InterPro" id="IPR045078">
    <property type="entry name" value="TST/MPST-like"/>
</dbReference>
<dbReference type="OrthoDB" id="9781034at2"/>
<dbReference type="Proteomes" id="UP000295129">
    <property type="component" value="Unassembled WGS sequence"/>
</dbReference>
<feature type="domain" description="Rhodanese" evidence="3">
    <location>
        <begin position="167"/>
        <end position="280"/>
    </location>
</feature>
<gene>
    <name evidence="4" type="ORF">C7389_11023</name>
</gene>
<dbReference type="RefSeq" id="WP_133591917.1">
    <property type="nucleotide sequence ID" value="NZ_SNVV01000010.1"/>
</dbReference>
<keyword evidence="1 4" id="KW-0808">Transferase</keyword>
<keyword evidence="2" id="KW-0677">Repeat</keyword>
<dbReference type="Pfam" id="PF00581">
    <property type="entry name" value="Rhodanese"/>
    <property type="match status" value="2"/>
</dbReference>
<evidence type="ECO:0000256" key="1">
    <source>
        <dbReference type="ARBA" id="ARBA00022679"/>
    </source>
</evidence>
<sequence length="284" mass="30884">MSASYATLIGANELAQHLHDPDWVLFDCRFDLTNPDFGFDAYSVGHLPGAFYLDLDDDLSGPKNGHNGRHPLPDPAHLAARLAECGVGNHTQVVAYDDAGGMFAARLWWLLRWLGHHRVAVLDGGFQAWCRASQALSTETPEARPATYTLALQPSRVDADYVYAHLNRPDMLLLDARSPDRFRGENETLDPVGGHIPGATNRFFKDNLGGDGCFKQASVLREEFGALLKGHDIHKVVHQCGSGVTACHNLLAMEAAGLSGSRLYAGSWSEWCADPKRPVATGPG</sequence>